<dbReference type="Gene3D" id="3.30.450.150">
    <property type="entry name" value="Haem-degrading domain"/>
    <property type="match status" value="1"/>
</dbReference>
<dbReference type="Proteomes" id="UP001338309">
    <property type="component" value="Unassembled WGS sequence"/>
</dbReference>
<evidence type="ECO:0000313" key="2">
    <source>
        <dbReference type="Proteomes" id="UP001338309"/>
    </source>
</evidence>
<dbReference type="InterPro" id="IPR005624">
    <property type="entry name" value="PduO/GlcC-like"/>
</dbReference>
<proteinExistence type="predicted"/>
<comment type="caution">
    <text evidence="1">The sequence shown here is derived from an EMBL/GenBank/DDBJ whole genome shotgun (WGS) entry which is preliminary data.</text>
</comment>
<dbReference type="Pfam" id="PF03928">
    <property type="entry name" value="HbpS-like"/>
    <property type="match status" value="1"/>
</dbReference>
<dbReference type="InterPro" id="IPR038084">
    <property type="entry name" value="PduO/GlcC-like_sf"/>
</dbReference>
<dbReference type="InterPro" id="IPR052517">
    <property type="entry name" value="GlcG_carb_metab_protein"/>
</dbReference>
<organism evidence="1 2">
    <name type="scientific">Algoriphagus confluentis</name>
    <dbReference type="NCBI Taxonomy" id="1697556"/>
    <lineage>
        <taxon>Bacteria</taxon>
        <taxon>Pseudomonadati</taxon>
        <taxon>Bacteroidota</taxon>
        <taxon>Cytophagia</taxon>
        <taxon>Cytophagales</taxon>
        <taxon>Cyclobacteriaceae</taxon>
        <taxon>Algoriphagus</taxon>
    </lineage>
</organism>
<evidence type="ECO:0000313" key="1">
    <source>
        <dbReference type="EMBL" id="GMQ29138.1"/>
    </source>
</evidence>
<gene>
    <name evidence="1" type="ORF">Aconfl_17810</name>
</gene>
<dbReference type="PANTHER" id="PTHR34309:SF1">
    <property type="entry name" value="PROTEIN GLCG"/>
    <property type="match status" value="1"/>
</dbReference>
<protein>
    <recommendedName>
        <fullName evidence="3">Heme-binding protein</fullName>
    </recommendedName>
</protein>
<reference evidence="1 2" key="1">
    <citation type="submission" date="2023-08" db="EMBL/GenBank/DDBJ databases">
        <title>Draft genome sequence of Algoriphagus confluentis.</title>
        <authorList>
            <person name="Takatani N."/>
            <person name="Hosokawa M."/>
            <person name="Sawabe T."/>
        </authorList>
    </citation>
    <scope>NUCLEOTIDE SEQUENCE [LARGE SCALE GENOMIC DNA]</scope>
    <source>
        <strain evidence="1 2">NBRC 111222</strain>
    </source>
</reference>
<keyword evidence="2" id="KW-1185">Reference proteome</keyword>
<sequence length="150" mass="15463">MKSMLIIAFSLLSLGVMGQNKPYLSLVDADRIYESAAAKAQAEGWNVVIAILDDGGHPILLKKMDGVQIGSVEVALAKAKSAVFFKRPTKAFEDAMKGEGGSRIATLPNAVGVEGGLPLFKDGVIVGSIGVSGVTSAQDGIIAQAGVEGY</sequence>
<accession>A0ABQ6PPL9</accession>
<dbReference type="SUPFAM" id="SSF143744">
    <property type="entry name" value="GlcG-like"/>
    <property type="match status" value="1"/>
</dbReference>
<name>A0ABQ6PPL9_9BACT</name>
<dbReference type="PANTHER" id="PTHR34309">
    <property type="entry name" value="SLR1406 PROTEIN"/>
    <property type="match status" value="1"/>
</dbReference>
<dbReference type="EMBL" id="BTPD01000005">
    <property type="protein sequence ID" value="GMQ29138.1"/>
    <property type="molecule type" value="Genomic_DNA"/>
</dbReference>
<evidence type="ECO:0008006" key="3">
    <source>
        <dbReference type="Google" id="ProtNLM"/>
    </source>
</evidence>
<dbReference type="RefSeq" id="WP_338223865.1">
    <property type="nucleotide sequence ID" value="NZ_BTPD01000005.1"/>
</dbReference>